<evidence type="ECO:0000313" key="10">
    <source>
        <dbReference type="Proteomes" id="UP000468766"/>
    </source>
</evidence>
<keyword evidence="10" id="KW-1185">Reference proteome</keyword>
<evidence type="ECO:0000256" key="4">
    <source>
        <dbReference type="ARBA" id="ARBA00022603"/>
    </source>
</evidence>
<keyword evidence="5 7" id="KW-0808">Transferase</keyword>
<accession>A0A6I0F2G3</accession>
<proteinExistence type="inferred from homology"/>
<dbReference type="PROSITE" id="PS00839">
    <property type="entry name" value="SUMT_1"/>
    <property type="match status" value="1"/>
</dbReference>
<dbReference type="InterPro" id="IPR003043">
    <property type="entry name" value="Uropor_MeTrfase_CS"/>
</dbReference>
<dbReference type="InterPro" id="IPR000878">
    <property type="entry name" value="4pyrrol_Mease"/>
</dbReference>
<dbReference type="PANTHER" id="PTHR45790">
    <property type="entry name" value="SIROHEME SYNTHASE-RELATED"/>
    <property type="match status" value="1"/>
</dbReference>
<dbReference type="EMBL" id="WBXO01000001">
    <property type="protein sequence ID" value="KAB2954181.1"/>
    <property type="molecule type" value="Genomic_DNA"/>
</dbReference>
<evidence type="ECO:0000256" key="5">
    <source>
        <dbReference type="ARBA" id="ARBA00022679"/>
    </source>
</evidence>
<dbReference type="AlphaFoldDB" id="A0A6I0F2G3"/>
<dbReference type="InterPro" id="IPR050161">
    <property type="entry name" value="Siro_Cobalamin_biosynth"/>
</dbReference>
<dbReference type="InterPro" id="IPR035996">
    <property type="entry name" value="4pyrrol_Methylase_sf"/>
</dbReference>
<reference evidence="9 10" key="1">
    <citation type="submission" date="2019-10" db="EMBL/GenBank/DDBJ databases">
        <title>Whole-genome sequence of the extremophile Heliorestis acidaminivorans DSM 24790.</title>
        <authorList>
            <person name="Kyndt J.A."/>
            <person name="Meyer T.E."/>
        </authorList>
    </citation>
    <scope>NUCLEOTIDE SEQUENCE [LARGE SCALE GENOMIC DNA]</scope>
    <source>
        <strain evidence="9 10">DSM 24790</strain>
    </source>
</reference>
<comment type="caution">
    <text evidence="9">The sequence shown here is derived from an EMBL/GenBank/DDBJ whole genome shotgun (WGS) entry which is preliminary data.</text>
</comment>
<keyword evidence="6" id="KW-0949">S-adenosyl-L-methionine</keyword>
<dbReference type="GO" id="GO:0046026">
    <property type="term" value="F:precorrin-4 C11-methyltransferase activity"/>
    <property type="evidence" value="ECO:0007669"/>
    <property type="project" value="UniProtKB-EC"/>
</dbReference>
<name>A0A6I0F2G3_9FIRM</name>
<keyword evidence="4 7" id="KW-0489">Methyltransferase</keyword>
<evidence type="ECO:0000256" key="1">
    <source>
        <dbReference type="ARBA" id="ARBA00004953"/>
    </source>
</evidence>
<dbReference type="SUPFAM" id="SSF53790">
    <property type="entry name" value="Tetrapyrrole methylase"/>
    <property type="match status" value="1"/>
</dbReference>
<evidence type="ECO:0000256" key="2">
    <source>
        <dbReference type="ARBA" id="ARBA00005879"/>
    </source>
</evidence>
<comment type="similarity">
    <text evidence="2 7">Belongs to the precorrin methyltransferase family.</text>
</comment>
<dbReference type="EC" id="2.1.1.133" evidence="9"/>
<dbReference type="UniPathway" id="UPA00148"/>
<organism evidence="9 10">
    <name type="scientific">Heliorestis acidaminivorans</name>
    <dbReference type="NCBI Taxonomy" id="553427"/>
    <lineage>
        <taxon>Bacteria</taxon>
        <taxon>Bacillati</taxon>
        <taxon>Bacillota</taxon>
        <taxon>Clostridia</taxon>
        <taxon>Eubacteriales</taxon>
        <taxon>Heliobacteriaceae</taxon>
        <taxon>Heliorestis</taxon>
    </lineage>
</organism>
<keyword evidence="3" id="KW-0169">Cobalamin biosynthesis</keyword>
<evidence type="ECO:0000256" key="6">
    <source>
        <dbReference type="ARBA" id="ARBA00022691"/>
    </source>
</evidence>
<protein>
    <submittedName>
        <fullName evidence="9">Precorrin-4 C(11)-methyltransferase</fullName>
        <ecNumber evidence="9">2.1.1.133</ecNumber>
    </submittedName>
</protein>
<dbReference type="InterPro" id="IPR014777">
    <property type="entry name" value="4pyrrole_Mease_sub1"/>
</dbReference>
<evidence type="ECO:0000256" key="7">
    <source>
        <dbReference type="RuleBase" id="RU003960"/>
    </source>
</evidence>
<dbReference type="OrthoDB" id="9815856at2"/>
<dbReference type="PANTHER" id="PTHR45790:SF4">
    <property type="entry name" value="COBALT-PRECORRIN-4 C(11)-METHYLTRANSFERASE"/>
    <property type="match status" value="1"/>
</dbReference>
<dbReference type="GO" id="GO:0009236">
    <property type="term" value="P:cobalamin biosynthetic process"/>
    <property type="evidence" value="ECO:0007669"/>
    <property type="project" value="UniProtKB-UniPathway"/>
</dbReference>
<dbReference type="Gene3D" id="3.40.1010.10">
    <property type="entry name" value="Cobalt-precorrin-4 Transmethylase, Domain 1"/>
    <property type="match status" value="1"/>
</dbReference>
<comment type="pathway">
    <text evidence="1">Cofactor biosynthesis; adenosylcobalamin biosynthesis.</text>
</comment>
<dbReference type="Proteomes" id="UP000468766">
    <property type="component" value="Unassembled WGS sequence"/>
</dbReference>
<dbReference type="InterPro" id="IPR006362">
    <property type="entry name" value="Cbl_synth_CobM/CibF"/>
</dbReference>
<dbReference type="Gene3D" id="3.30.950.10">
    <property type="entry name" value="Methyltransferase, Cobalt-precorrin-4 Transmethylase, Domain 2"/>
    <property type="match status" value="1"/>
</dbReference>
<sequence>MITFVGAGPGDPDLITLKGQKKLAQADVVVYAGSLVNPEILQHCREEATIYNSASMTLEEVLVVMIEAYKANKKVVRLHTGDPSIYGAIREQMDELDIQGIPYKVVPGVSSFLAASATLKREFTLPGLSQTVIITRQAGRTAVPEKESLRLLAQHGTSMCIFLSTHKIEEVVAELIQGGYDQNTPAAVVYKASWPEEAKVVGTLETIAKQVREAGFTKTSMILVGPFLEGPYERSMLYDPTFSHGFRKGTESRE</sequence>
<feature type="domain" description="Tetrapyrrole methylase" evidence="8">
    <location>
        <begin position="1"/>
        <end position="207"/>
    </location>
</feature>
<evidence type="ECO:0000256" key="3">
    <source>
        <dbReference type="ARBA" id="ARBA00022573"/>
    </source>
</evidence>
<dbReference type="PROSITE" id="PS00840">
    <property type="entry name" value="SUMT_2"/>
    <property type="match status" value="1"/>
</dbReference>
<dbReference type="RefSeq" id="WP_151617627.1">
    <property type="nucleotide sequence ID" value="NZ_WBXO01000001.1"/>
</dbReference>
<dbReference type="GO" id="GO:0032259">
    <property type="term" value="P:methylation"/>
    <property type="evidence" value="ECO:0007669"/>
    <property type="project" value="UniProtKB-KW"/>
</dbReference>
<dbReference type="NCBIfam" id="TIGR01465">
    <property type="entry name" value="cobM_cbiF"/>
    <property type="match status" value="1"/>
</dbReference>
<gene>
    <name evidence="9" type="primary">cobM</name>
    <name evidence="9" type="ORF">F9B85_00305</name>
</gene>
<evidence type="ECO:0000313" key="9">
    <source>
        <dbReference type="EMBL" id="KAB2954181.1"/>
    </source>
</evidence>
<evidence type="ECO:0000259" key="8">
    <source>
        <dbReference type="Pfam" id="PF00590"/>
    </source>
</evidence>
<dbReference type="CDD" id="cd11641">
    <property type="entry name" value="Precorrin-4_C11-MT"/>
    <property type="match status" value="1"/>
</dbReference>
<dbReference type="InterPro" id="IPR014776">
    <property type="entry name" value="4pyrrole_Mease_sub2"/>
</dbReference>
<dbReference type="Pfam" id="PF00590">
    <property type="entry name" value="TP_methylase"/>
    <property type="match status" value="1"/>
</dbReference>